<reference evidence="1 2" key="1">
    <citation type="submission" date="2020-04" db="EMBL/GenBank/DDBJ databases">
        <authorList>
            <person name="Alioto T."/>
            <person name="Alioto T."/>
            <person name="Gomez Garrido J."/>
        </authorList>
    </citation>
    <scope>NUCLEOTIDE SEQUENCE [LARGE SCALE GENOMIC DNA]</scope>
</reference>
<evidence type="ECO:0000313" key="2">
    <source>
        <dbReference type="Proteomes" id="UP000494165"/>
    </source>
</evidence>
<dbReference type="AlphaFoldDB" id="A0A8S1CC90"/>
<proteinExistence type="predicted"/>
<dbReference type="EMBL" id="CADEPI010000029">
    <property type="protein sequence ID" value="CAB3367167.1"/>
    <property type="molecule type" value="Genomic_DNA"/>
</dbReference>
<protein>
    <submittedName>
        <fullName evidence="1">Uncharacterized protein</fullName>
    </submittedName>
</protein>
<accession>A0A8S1CC90</accession>
<dbReference type="Proteomes" id="UP000494165">
    <property type="component" value="Unassembled WGS sequence"/>
</dbReference>
<gene>
    <name evidence="1" type="ORF">CLODIP_2_CD04336</name>
</gene>
<comment type="caution">
    <text evidence="1">The sequence shown here is derived from an EMBL/GenBank/DDBJ whole genome shotgun (WGS) entry which is preliminary data.</text>
</comment>
<sequence>MDASFSYEWMFHPREKMEKIFFADDLYAEKSEITLRTQYSSKLLNAINNMRQCAKTVFCGCFRDEDQTIPKKNFDHCIEMDKLQLMQLLNQLEDARLANEAKIPETKRSDFAGRKPTQGKRSFHLKTKHKKRKGLRPKWTELMQSRQNLETTNGVEETVSIDLQLGKMVLNREKTPHSVYNGCSLM</sequence>
<evidence type="ECO:0000313" key="1">
    <source>
        <dbReference type="EMBL" id="CAB3367167.1"/>
    </source>
</evidence>
<organism evidence="1 2">
    <name type="scientific">Cloeon dipterum</name>
    <dbReference type="NCBI Taxonomy" id="197152"/>
    <lineage>
        <taxon>Eukaryota</taxon>
        <taxon>Metazoa</taxon>
        <taxon>Ecdysozoa</taxon>
        <taxon>Arthropoda</taxon>
        <taxon>Hexapoda</taxon>
        <taxon>Insecta</taxon>
        <taxon>Pterygota</taxon>
        <taxon>Palaeoptera</taxon>
        <taxon>Ephemeroptera</taxon>
        <taxon>Pisciforma</taxon>
        <taxon>Baetidae</taxon>
        <taxon>Cloeon</taxon>
    </lineage>
</organism>
<name>A0A8S1CC90_9INSE</name>
<keyword evidence="2" id="KW-1185">Reference proteome</keyword>